<dbReference type="GO" id="GO:0003676">
    <property type="term" value="F:nucleic acid binding"/>
    <property type="evidence" value="ECO:0007669"/>
    <property type="project" value="InterPro"/>
</dbReference>
<dbReference type="KEGG" id="iva:Isova_2454"/>
<evidence type="ECO:0000256" key="1">
    <source>
        <dbReference type="SAM" id="Coils"/>
    </source>
</evidence>
<dbReference type="InterPro" id="IPR012340">
    <property type="entry name" value="NA-bd_OB-fold"/>
</dbReference>
<feature type="coiled-coil region" evidence="1">
    <location>
        <begin position="422"/>
        <end position="505"/>
    </location>
</feature>
<dbReference type="SUPFAM" id="SSF50249">
    <property type="entry name" value="Nucleic acid-binding proteins"/>
    <property type="match status" value="1"/>
</dbReference>
<dbReference type="AlphaFoldDB" id="F6FS68"/>
<name>F6FS68_ISOV2</name>
<reference evidence="4 5" key="1">
    <citation type="submission" date="2011-05" db="EMBL/GenBank/DDBJ databases">
        <title>Complete sequence of Isoptericola variabilis 225.</title>
        <authorList>
            <consortium name="US DOE Joint Genome Institute"/>
            <person name="Lucas S."/>
            <person name="Han J."/>
            <person name="Lapidus A."/>
            <person name="Cheng J.-F."/>
            <person name="Goodwin L."/>
            <person name="Pitluck S."/>
            <person name="Peters L."/>
            <person name="Mikhailova N."/>
            <person name="Zeytun A."/>
            <person name="Han C."/>
            <person name="Tapia R."/>
            <person name="Land M."/>
            <person name="Hauser L."/>
            <person name="Kyrpides N."/>
            <person name="Ivanova N."/>
            <person name="Pagani I."/>
            <person name="Siebers A."/>
            <person name="Allgaier M."/>
            <person name="Thelen M."/>
            <person name="Hugenholtz P."/>
            <person name="Gladden J."/>
            <person name="Woyke T."/>
        </authorList>
    </citation>
    <scope>NUCLEOTIDE SEQUENCE [LARGE SCALE GENOMIC DNA]</scope>
    <source>
        <strain evidence="5">225</strain>
    </source>
</reference>
<dbReference type="Proteomes" id="UP000009236">
    <property type="component" value="Chromosome"/>
</dbReference>
<feature type="compositionally biased region" description="Pro residues" evidence="2">
    <location>
        <begin position="365"/>
        <end position="380"/>
    </location>
</feature>
<dbReference type="HOGENOM" id="CLU_021789_0_0_11"/>
<evidence type="ECO:0000259" key="3">
    <source>
        <dbReference type="PROSITE" id="PS50126"/>
    </source>
</evidence>
<dbReference type="eggNOG" id="ENOG502Z9RK">
    <property type="taxonomic scope" value="Bacteria"/>
</dbReference>
<dbReference type="PROSITE" id="PS50126">
    <property type="entry name" value="S1"/>
    <property type="match status" value="1"/>
</dbReference>
<keyword evidence="5" id="KW-1185">Reference proteome</keyword>
<dbReference type="InterPro" id="IPR003029">
    <property type="entry name" value="S1_domain"/>
</dbReference>
<feature type="domain" description="S1 motif" evidence="3">
    <location>
        <begin position="238"/>
        <end position="294"/>
    </location>
</feature>
<accession>F6FS68</accession>
<feature type="region of interest" description="Disordered" evidence="2">
    <location>
        <begin position="296"/>
        <end position="420"/>
    </location>
</feature>
<dbReference type="RefSeq" id="WP_013839556.1">
    <property type="nucleotide sequence ID" value="NC_015588.1"/>
</dbReference>
<evidence type="ECO:0000256" key="2">
    <source>
        <dbReference type="SAM" id="MobiDB-lite"/>
    </source>
</evidence>
<sequence>MTTTSAPPAARPAVPTAVGHVRSEADAAGLARHLQDPGRSWPVVVVSTPRDRGHPYVDPAAVLEEVRGLAEVVVVHDGDPSWAFSHAMPPGTQVYGGASRVYPVGLAWVHDLARSHLWLAYDDVRGAQVRDRLVQDALTAAAAAGLAGSSASDAPAATVTATVLGTVGARALVQTDDGTTLQVAEELTLPGVPLSRLLARGMRVRGRLDAATGRLDVRGMLPDAAAQLRRVAAAYPVGAVVPARVAAVADDAVTLELAPAVRVRVHRDHVTGNDLDLLGDLFSVGEVVLARVVEGRPVPGPAGPVVTPGLRLDDVDDARDEPLPALALLDGGPPWLEPPVHDAAADDGAGSPAPAPDPERASVPTTPPNAAPPAAAPPAAAPERPTPAVLARRAASSGADSPAPAAHDTAPGGAPSSRKGALNQLRLSLDAARARADEAERELARLRTAHRALELEVAGLRDHAQELRARLDDRTARVEQLKTRLRKAQKSERALESRLAEAGVEDGPRRLFADAVEQLRYDVHRTWAETVPAEEKARYPLGPYAVGPQFCASLAEVGRGLEDKVLRAVVLVLTGRAHEVPGLELHRLRRGEGGGDPHLVRESDGAAAWRLALQVNTPQARRLHYWRLPSGAVELSRVVLHDDTEP</sequence>
<organism evidence="5">
    <name type="scientific">Isoptericola variabilis (strain 225)</name>
    <dbReference type="NCBI Taxonomy" id="743718"/>
    <lineage>
        <taxon>Bacteria</taxon>
        <taxon>Bacillati</taxon>
        <taxon>Actinomycetota</taxon>
        <taxon>Actinomycetes</taxon>
        <taxon>Micrococcales</taxon>
        <taxon>Promicromonosporaceae</taxon>
        <taxon>Isoptericola</taxon>
    </lineage>
</organism>
<protein>
    <recommendedName>
        <fullName evidence="3">S1 motif domain-containing protein</fullName>
    </recommendedName>
</protein>
<evidence type="ECO:0000313" key="4">
    <source>
        <dbReference type="EMBL" id="AEG45165.1"/>
    </source>
</evidence>
<dbReference type="EMBL" id="CP002810">
    <property type="protein sequence ID" value="AEG45165.1"/>
    <property type="molecule type" value="Genomic_DNA"/>
</dbReference>
<keyword evidence="1" id="KW-0175">Coiled coil</keyword>
<dbReference type="Gene3D" id="2.40.50.140">
    <property type="entry name" value="Nucleic acid-binding proteins"/>
    <property type="match status" value="1"/>
</dbReference>
<evidence type="ECO:0000313" key="5">
    <source>
        <dbReference type="Proteomes" id="UP000009236"/>
    </source>
</evidence>
<dbReference type="STRING" id="743718.Isova_2454"/>
<feature type="compositionally biased region" description="Low complexity" evidence="2">
    <location>
        <begin position="381"/>
        <end position="406"/>
    </location>
</feature>
<proteinExistence type="predicted"/>
<gene>
    <name evidence="4" type="ordered locus">Isova_2454</name>
</gene>
<feature type="compositionally biased region" description="Low complexity" evidence="2">
    <location>
        <begin position="323"/>
        <end position="334"/>
    </location>
</feature>